<evidence type="ECO:0000256" key="1">
    <source>
        <dbReference type="SAM" id="MobiDB-lite"/>
    </source>
</evidence>
<proteinExistence type="predicted"/>
<dbReference type="STRING" id="77586.A0A0D9XHB4"/>
<organism evidence="3 4">
    <name type="scientific">Leersia perrieri</name>
    <dbReference type="NCBI Taxonomy" id="77586"/>
    <lineage>
        <taxon>Eukaryota</taxon>
        <taxon>Viridiplantae</taxon>
        <taxon>Streptophyta</taxon>
        <taxon>Embryophyta</taxon>
        <taxon>Tracheophyta</taxon>
        <taxon>Spermatophyta</taxon>
        <taxon>Magnoliopsida</taxon>
        <taxon>Liliopsida</taxon>
        <taxon>Poales</taxon>
        <taxon>Poaceae</taxon>
        <taxon>BOP clade</taxon>
        <taxon>Oryzoideae</taxon>
        <taxon>Oryzeae</taxon>
        <taxon>Oryzinae</taxon>
        <taxon>Leersia</taxon>
    </lineage>
</organism>
<dbReference type="InterPro" id="IPR017451">
    <property type="entry name" value="F-box-assoc_interact_dom"/>
</dbReference>
<evidence type="ECO:0000313" key="4">
    <source>
        <dbReference type="Proteomes" id="UP000032180"/>
    </source>
</evidence>
<feature type="region of interest" description="Disordered" evidence="1">
    <location>
        <begin position="1"/>
        <end position="20"/>
    </location>
</feature>
<dbReference type="PANTHER" id="PTHR47993">
    <property type="entry name" value="OS09G0372900 PROTEIN-RELATED"/>
    <property type="match status" value="1"/>
</dbReference>
<dbReference type="HOGENOM" id="CLU_032609_3_0_1"/>
<dbReference type="Pfam" id="PF12937">
    <property type="entry name" value="F-box-like"/>
    <property type="match status" value="1"/>
</dbReference>
<protein>
    <recommendedName>
        <fullName evidence="2">F-box domain-containing protein</fullName>
    </recommendedName>
</protein>
<dbReference type="SUPFAM" id="SSF81383">
    <property type="entry name" value="F-box domain"/>
    <property type="match status" value="1"/>
</dbReference>
<sequence>MYTLEARQQHTVKKNSISTKQNAPSIPDEILLRLPPKSVLRCRAVCRSWRRVTSDPKFLLDHHLRQPELPLVSSYRIPVPADQLCPSCLDAIHLPSALRRPIYRLPQLHGEIIASCDGLFVIHEYNCPYIYNPTTRQCAPAGISRLKREQFAGFYRHQPSGEYRFLYWKCANIWHEIYCLNYFYVLTVGSNKPRQISCSIAPMDEEIISGMGPRIIGSPVFLHGGLHMHWKKKHHDALGYNRILVFDTVAESFRQLRPPPLNPRNYTQLFAMDGMLAMSTCKEPLMSIDIFMLEDYDHEVWAFRCKIKLPMMEIGCLQLVSAEVVSEQGDILVSCFGWLLHCDNKGNLLSRFHYNDDLPAISRHRIKESLIQHAFFKR</sequence>
<dbReference type="PANTHER" id="PTHR47993:SF2">
    <property type="entry name" value="F-BOX PROTEIN INTERACTION DOMAIN CONTAINING PROTEIN, EXPRESSED"/>
    <property type="match status" value="1"/>
</dbReference>
<reference evidence="3 4" key="1">
    <citation type="submission" date="2012-08" db="EMBL/GenBank/DDBJ databases">
        <title>Oryza genome evolution.</title>
        <authorList>
            <person name="Wing R.A."/>
        </authorList>
    </citation>
    <scope>NUCLEOTIDE SEQUENCE</scope>
</reference>
<dbReference type="eggNOG" id="ENOG502R55N">
    <property type="taxonomic scope" value="Eukaryota"/>
</dbReference>
<dbReference type="InterPro" id="IPR001810">
    <property type="entry name" value="F-box_dom"/>
</dbReference>
<dbReference type="SMART" id="SM00256">
    <property type="entry name" value="FBOX"/>
    <property type="match status" value="1"/>
</dbReference>
<dbReference type="EnsemblPlants" id="LPERR10G00460.1">
    <property type="protein sequence ID" value="LPERR10G00460.1"/>
    <property type="gene ID" value="LPERR10G00460"/>
</dbReference>
<dbReference type="Proteomes" id="UP000032180">
    <property type="component" value="Chromosome 10"/>
</dbReference>
<dbReference type="Pfam" id="PF08268">
    <property type="entry name" value="FBA_3"/>
    <property type="match status" value="1"/>
</dbReference>
<accession>A0A0D9XHB4</accession>
<dbReference type="InterPro" id="IPR036047">
    <property type="entry name" value="F-box-like_dom_sf"/>
</dbReference>
<name>A0A0D9XHB4_9ORYZ</name>
<dbReference type="NCBIfam" id="TIGR01640">
    <property type="entry name" value="F_box_assoc_1"/>
    <property type="match status" value="1"/>
</dbReference>
<dbReference type="InterPro" id="IPR015915">
    <property type="entry name" value="Kelch-typ_b-propeller"/>
</dbReference>
<evidence type="ECO:0000313" key="3">
    <source>
        <dbReference type="EnsemblPlants" id="LPERR10G00460.1"/>
    </source>
</evidence>
<dbReference type="CDD" id="cd22157">
    <property type="entry name" value="F-box_AtFBW1-like"/>
    <property type="match status" value="1"/>
</dbReference>
<dbReference type="Gene3D" id="1.20.1280.50">
    <property type="match status" value="1"/>
</dbReference>
<reference evidence="4" key="2">
    <citation type="submission" date="2013-12" db="EMBL/GenBank/DDBJ databases">
        <authorList>
            <person name="Yu Y."/>
            <person name="Lee S."/>
            <person name="de Baynast K."/>
            <person name="Wissotski M."/>
            <person name="Liu L."/>
            <person name="Talag J."/>
            <person name="Goicoechea J."/>
            <person name="Angelova A."/>
            <person name="Jetty R."/>
            <person name="Kudrna D."/>
            <person name="Golser W."/>
            <person name="Rivera L."/>
            <person name="Zhang J."/>
            <person name="Wing R."/>
        </authorList>
    </citation>
    <scope>NUCLEOTIDE SEQUENCE</scope>
</reference>
<dbReference type="InterPro" id="IPR013187">
    <property type="entry name" value="F-box-assoc_dom_typ3"/>
</dbReference>
<evidence type="ECO:0000259" key="2">
    <source>
        <dbReference type="SMART" id="SM00256"/>
    </source>
</evidence>
<feature type="domain" description="F-box" evidence="2">
    <location>
        <begin position="26"/>
        <end position="62"/>
    </location>
</feature>
<dbReference type="Gramene" id="LPERR10G00460.1">
    <property type="protein sequence ID" value="LPERR10G00460.1"/>
    <property type="gene ID" value="LPERR10G00460"/>
</dbReference>
<keyword evidence="4" id="KW-1185">Reference proteome</keyword>
<dbReference type="SUPFAM" id="SSF117281">
    <property type="entry name" value="Kelch motif"/>
    <property type="match status" value="1"/>
</dbReference>
<dbReference type="InterPro" id="IPR050233">
    <property type="entry name" value="A_thaliana_F-box"/>
</dbReference>
<dbReference type="AlphaFoldDB" id="A0A0D9XHB4"/>
<reference evidence="3" key="3">
    <citation type="submission" date="2015-04" db="UniProtKB">
        <authorList>
            <consortium name="EnsemblPlants"/>
        </authorList>
    </citation>
    <scope>IDENTIFICATION</scope>
</reference>